<feature type="compositionally biased region" description="Basic and acidic residues" evidence="11">
    <location>
        <begin position="128"/>
        <end position="140"/>
    </location>
</feature>
<keyword evidence="7" id="KW-0804">Transcription</keyword>
<keyword evidence="6" id="KW-0010">Activator</keyword>
<evidence type="ECO:0000256" key="1">
    <source>
        <dbReference type="ARBA" id="ARBA00004419"/>
    </source>
</evidence>
<dbReference type="GO" id="GO:0031410">
    <property type="term" value="C:cytoplasmic vesicle"/>
    <property type="evidence" value="ECO:0007669"/>
    <property type="project" value="UniProtKB-KW"/>
</dbReference>
<evidence type="ECO:0000256" key="3">
    <source>
        <dbReference type="ARBA" id="ARBA00022490"/>
    </source>
</evidence>
<dbReference type="InterPro" id="IPR029431">
    <property type="entry name" value="TP53INP"/>
</dbReference>
<comment type="subcellular location">
    <subcellularLocation>
        <location evidence="2">Cytoplasm</location>
        <location evidence="2">Cytosol</location>
    </subcellularLocation>
    <subcellularLocation>
        <location evidence="1">Cytoplasmic vesicle</location>
        <location evidence="1">Autophagosome</location>
    </subcellularLocation>
    <subcellularLocation>
        <location evidence="10">Nucleus</location>
        <location evidence="10">Nuclear body</location>
    </subcellularLocation>
</comment>
<keyword evidence="4" id="KW-0072">Autophagy</keyword>
<evidence type="ECO:0000256" key="4">
    <source>
        <dbReference type="ARBA" id="ARBA00023006"/>
    </source>
</evidence>
<protein>
    <submittedName>
        <fullName evidence="12">Tumor protein p53 inducible nuclear protein 2</fullName>
    </submittedName>
</protein>
<evidence type="ECO:0000256" key="8">
    <source>
        <dbReference type="ARBA" id="ARBA00023242"/>
    </source>
</evidence>
<keyword evidence="9" id="KW-0968">Cytoplasmic vesicle</keyword>
<reference evidence="12" key="2">
    <citation type="submission" date="2025-09" db="UniProtKB">
        <authorList>
            <consortium name="Ensembl"/>
        </authorList>
    </citation>
    <scope>IDENTIFICATION</scope>
</reference>
<sequence length="306" mass="32930">MFQRLTSLFFSDSNTPEGLEEPKPFVEEEEEEDGWLIIDLAGEESSRTGLPEPLLHLVSPELGKPLSWFVTPPPCFTAEEPGPDGVGSSPMEDLLIEHPSMSVYVTSTLEWGTSVSPHPSWGTPCTSGRDEPEPRPERPVAHHGRALAVKAAALDKAGQTQRAQRAKQLAERHRLGQRRCSGRPGPAAARPAAQQLPGAFVHQPCQRHCTTDLAARPGRSAAPTDTGDAAAAALHTPRPHFWPALLIFLLPPSPRPSPPTLDAVWAQPLEPPVWRAVPSLPDNLAGIPGEITCSRNPPVPGEACLS</sequence>
<evidence type="ECO:0000256" key="10">
    <source>
        <dbReference type="ARBA" id="ARBA00034306"/>
    </source>
</evidence>
<reference evidence="12" key="1">
    <citation type="submission" date="2025-08" db="UniProtKB">
        <authorList>
            <consortium name="Ensembl"/>
        </authorList>
    </citation>
    <scope>IDENTIFICATION</scope>
</reference>
<feature type="region of interest" description="Disordered" evidence="11">
    <location>
        <begin position="11"/>
        <end position="32"/>
    </location>
</feature>
<dbReference type="PANTHER" id="PTHR31671:SF2">
    <property type="entry name" value="TUMOR PROTEIN P53-INDUCIBLE NUCLEAR PROTEIN 2"/>
    <property type="match status" value="1"/>
</dbReference>
<dbReference type="AlphaFoldDB" id="A0A8C5U5K2"/>
<dbReference type="GO" id="GO:0045893">
    <property type="term" value="P:positive regulation of DNA-templated transcription"/>
    <property type="evidence" value="ECO:0007669"/>
    <property type="project" value="TreeGrafter"/>
</dbReference>
<dbReference type="Proteomes" id="UP000694560">
    <property type="component" value="Unplaced"/>
</dbReference>
<feature type="region of interest" description="Disordered" evidence="11">
    <location>
        <begin position="119"/>
        <end position="140"/>
    </location>
</feature>
<keyword evidence="13" id="KW-1185">Reference proteome</keyword>
<evidence type="ECO:0000256" key="11">
    <source>
        <dbReference type="SAM" id="MobiDB-lite"/>
    </source>
</evidence>
<evidence type="ECO:0000256" key="2">
    <source>
        <dbReference type="ARBA" id="ARBA00004514"/>
    </source>
</evidence>
<dbReference type="GO" id="GO:0016604">
    <property type="term" value="C:nuclear body"/>
    <property type="evidence" value="ECO:0007669"/>
    <property type="project" value="UniProtKB-SubCell"/>
</dbReference>
<evidence type="ECO:0000313" key="12">
    <source>
        <dbReference type="Ensembl" id="ENSMCSP00000015458.1"/>
    </source>
</evidence>
<organism evidence="12 13">
    <name type="scientific">Malurus cyaneus samueli</name>
    <dbReference type="NCBI Taxonomy" id="2593467"/>
    <lineage>
        <taxon>Eukaryota</taxon>
        <taxon>Metazoa</taxon>
        <taxon>Chordata</taxon>
        <taxon>Craniata</taxon>
        <taxon>Vertebrata</taxon>
        <taxon>Euteleostomi</taxon>
        <taxon>Archelosauria</taxon>
        <taxon>Archosauria</taxon>
        <taxon>Dinosauria</taxon>
        <taxon>Saurischia</taxon>
        <taxon>Theropoda</taxon>
        <taxon>Coelurosauria</taxon>
        <taxon>Aves</taxon>
        <taxon>Neognathae</taxon>
        <taxon>Neoaves</taxon>
        <taxon>Telluraves</taxon>
        <taxon>Australaves</taxon>
        <taxon>Passeriformes</taxon>
        <taxon>Meliphagoidea</taxon>
        <taxon>Maluridae</taxon>
        <taxon>Malurus</taxon>
    </lineage>
</organism>
<keyword evidence="3" id="KW-0963">Cytoplasm</keyword>
<dbReference type="Ensembl" id="ENSMCST00000015854.1">
    <property type="protein sequence ID" value="ENSMCSP00000015458.1"/>
    <property type="gene ID" value="ENSMCSG00000010875.1"/>
</dbReference>
<dbReference type="GO" id="GO:0000045">
    <property type="term" value="P:autophagosome assembly"/>
    <property type="evidence" value="ECO:0007669"/>
    <property type="project" value="TreeGrafter"/>
</dbReference>
<proteinExistence type="predicted"/>
<dbReference type="GO" id="GO:0005776">
    <property type="term" value="C:autophagosome"/>
    <property type="evidence" value="ECO:0007669"/>
    <property type="project" value="UniProtKB-SubCell"/>
</dbReference>
<evidence type="ECO:0000313" key="13">
    <source>
        <dbReference type="Proteomes" id="UP000694560"/>
    </source>
</evidence>
<keyword evidence="5" id="KW-0805">Transcription regulation</keyword>
<evidence type="ECO:0000256" key="6">
    <source>
        <dbReference type="ARBA" id="ARBA00023159"/>
    </source>
</evidence>
<dbReference type="Pfam" id="PF14839">
    <property type="entry name" value="DOR"/>
    <property type="match status" value="1"/>
</dbReference>
<dbReference type="GO" id="GO:0005829">
    <property type="term" value="C:cytosol"/>
    <property type="evidence" value="ECO:0007669"/>
    <property type="project" value="UniProtKB-SubCell"/>
</dbReference>
<accession>A0A8C5U5K2</accession>
<keyword evidence="8" id="KW-0539">Nucleus</keyword>
<evidence type="ECO:0000256" key="9">
    <source>
        <dbReference type="ARBA" id="ARBA00023329"/>
    </source>
</evidence>
<feature type="region of interest" description="Disordered" evidence="11">
    <location>
        <begin position="170"/>
        <end position="190"/>
    </location>
</feature>
<evidence type="ECO:0000256" key="7">
    <source>
        <dbReference type="ARBA" id="ARBA00023163"/>
    </source>
</evidence>
<evidence type="ECO:0000256" key="5">
    <source>
        <dbReference type="ARBA" id="ARBA00023015"/>
    </source>
</evidence>
<dbReference type="OrthoDB" id="10041339at2759"/>
<name>A0A8C5U5K2_9PASS</name>
<dbReference type="PANTHER" id="PTHR31671">
    <property type="entry name" value="DIABETES AND OBESITY REGULATED, ISOFORM G"/>
    <property type="match status" value="1"/>
</dbReference>